<proteinExistence type="inferred from homology"/>
<dbReference type="GO" id="GO:0015020">
    <property type="term" value="F:glucuronosyltransferase activity"/>
    <property type="evidence" value="ECO:0007669"/>
    <property type="project" value="TreeGrafter"/>
</dbReference>
<accession>A0AAF3J6G2</accession>
<dbReference type="PANTHER" id="PTHR11062">
    <property type="entry name" value="EXOSTOSIN HEPARAN SULFATE GLYCOSYLTRANSFERASE -RELATED"/>
    <property type="match status" value="1"/>
</dbReference>
<keyword evidence="2" id="KW-0812">Transmembrane</keyword>
<keyword evidence="4" id="KW-1185">Reference proteome</keyword>
<feature type="domain" description="Exostosin GT47" evidence="3">
    <location>
        <begin position="81"/>
        <end position="357"/>
    </location>
</feature>
<comment type="similarity">
    <text evidence="1">Belongs to the glycosyltransferase 47 family.</text>
</comment>
<keyword evidence="2" id="KW-1133">Transmembrane helix</keyword>
<dbReference type="AlphaFoldDB" id="A0AAF3J6G2"/>
<evidence type="ECO:0000259" key="3">
    <source>
        <dbReference type="Pfam" id="PF03016"/>
    </source>
</evidence>
<dbReference type="InterPro" id="IPR040911">
    <property type="entry name" value="Exostosin_GT47"/>
</dbReference>
<name>A0AAF3J6G2_9BILA</name>
<dbReference type="GO" id="GO:0005794">
    <property type="term" value="C:Golgi apparatus"/>
    <property type="evidence" value="ECO:0007669"/>
    <property type="project" value="TreeGrafter"/>
</dbReference>
<dbReference type="GO" id="GO:0015012">
    <property type="term" value="P:heparan sulfate proteoglycan biosynthetic process"/>
    <property type="evidence" value="ECO:0007669"/>
    <property type="project" value="UniProtKB-ARBA"/>
</dbReference>
<evidence type="ECO:0000313" key="4">
    <source>
        <dbReference type="Proteomes" id="UP000887575"/>
    </source>
</evidence>
<evidence type="ECO:0000313" key="5">
    <source>
        <dbReference type="WBParaSite" id="MBELARI_LOCUS19166"/>
    </source>
</evidence>
<organism evidence="4 5">
    <name type="scientific">Mesorhabditis belari</name>
    <dbReference type="NCBI Taxonomy" id="2138241"/>
    <lineage>
        <taxon>Eukaryota</taxon>
        <taxon>Metazoa</taxon>
        <taxon>Ecdysozoa</taxon>
        <taxon>Nematoda</taxon>
        <taxon>Chromadorea</taxon>
        <taxon>Rhabditida</taxon>
        <taxon>Rhabditina</taxon>
        <taxon>Rhabditomorpha</taxon>
        <taxon>Rhabditoidea</taxon>
        <taxon>Rhabditidae</taxon>
        <taxon>Mesorhabditinae</taxon>
        <taxon>Mesorhabditis</taxon>
    </lineage>
</organism>
<dbReference type="WBParaSite" id="MBELARI_LOCUS19166">
    <property type="protein sequence ID" value="MBELARI_LOCUS19166"/>
    <property type="gene ID" value="MBELARI_LOCUS19166"/>
</dbReference>
<dbReference type="PANTHER" id="PTHR11062:SF129">
    <property type="entry name" value="EXOSTOSIN-1"/>
    <property type="match status" value="1"/>
</dbReference>
<feature type="transmembrane region" description="Helical" evidence="2">
    <location>
        <begin position="7"/>
        <end position="26"/>
    </location>
</feature>
<evidence type="ECO:0000256" key="2">
    <source>
        <dbReference type="SAM" id="Phobius"/>
    </source>
</evidence>
<reference evidence="5" key="1">
    <citation type="submission" date="2024-02" db="UniProtKB">
        <authorList>
            <consortium name="WormBaseParasite"/>
        </authorList>
    </citation>
    <scope>IDENTIFICATION</scope>
</reference>
<dbReference type="Proteomes" id="UP000887575">
    <property type="component" value="Unassembled WGS sequence"/>
</dbReference>
<evidence type="ECO:0000256" key="1">
    <source>
        <dbReference type="ARBA" id="ARBA00010271"/>
    </source>
</evidence>
<keyword evidence="2" id="KW-0472">Membrane</keyword>
<dbReference type="InterPro" id="IPR004263">
    <property type="entry name" value="Exostosin"/>
</dbReference>
<protein>
    <submittedName>
        <fullName evidence="5">Exostosin GT47 domain-containing protein</fullName>
    </submittedName>
</protein>
<dbReference type="Pfam" id="PF03016">
    <property type="entry name" value="Exostosin_GT47"/>
    <property type="match status" value="1"/>
</dbReference>
<dbReference type="GO" id="GO:0008375">
    <property type="term" value="F:acetylglucosaminyltransferase activity"/>
    <property type="evidence" value="ECO:0007669"/>
    <property type="project" value="TreeGrafter"/>
</dbReference>
<sequence length="644" mass="74731">MKGKTRYIFLLLIAVVISFLLIYRFLPNTQNYNGETDLPENFVDSINYDDLNKLKNYRRFIPSKQNACTFAKCFNFDRCQQNHKVYVYPTDPELRTSIVYSNILKAIRESPYYTSKPEEACLFVLSFDTIDRDRTSRNFFPNLQTYLDNLPKDLWNNGENHIIYNLYHGTWPNYSETDIGFNPGKAIMARASASEQNFRHGFDLSFPLFHPEHPFKTPIENQKYSVNAPKEFLVSFKGKRYVYGIGSDTRDSLYHLHDGKRIAMVTTCKHNTDWQNYKDERCEEDNKRYDGWDYQYLLANSTFCLTPRGRRLGSFRFLESLGVGCIPVILSDNWVLPFTEIIDWNSAAIRIAEENVLLTTDAIFSLPKRKIDRMREISKKLYDRYFSSVEKITLASLEIVFSRVKKMQRSLAKATPQVEFKFEGSFTAIIFTAPKVSSKLQKIITEMMRIKGMRKIFILWHKERGTAPIGADFGTNVDKEFIVYNTTNWCLSCIPMQKLANIPSSVLFFDERLGEMLINETQAMLGQHKKFPEKLFTLHTFEYIQKPSFTTGIPRVFKIAFPSMAIAHSSYLTTFPLRGSNPECDWVRLSVAASYLSYSPPIRIGSTTLQSWMKLQSLNRCSQQLSPHFSTDLQLPPADQSYIL</sequence>